<evidence type="ECO:0000313" key="1">
    <source>
        <dbReference type="EMBL" id="KAF4686983.1"/>
    </source>
</evidence>
<evidence type="ECO:0000313" key="2">
    <source>
        <dbReference type="Proteomes" id="UP000574390"/>
    </source>
</evidence>
<protein>
    <submittedName>
        <fullName evidence="1">Uncharacterized protein</fullName>
    </submittedName>
</protein>
<name>A0A7J6NT02_PEROL</name>
<gene>
    <name evidence="1" type="ORF">FOZ62_012876</name>
</gene>
<sequence>MEKKKLNRVRCSARVTGCLERWMEVVSSEFTRVISSAEPGNDSERPEDLDGLILGDASTSALGLNVEDLRDLEEVNIHERTCGNMVALELTATLMGIMLAKKIGLSPAKVLILSYSKSGVGALKKSFSAKIGPARLVAAITQIMSDGAHISALTHTGDKINHIKGLLNVEADKISRDPNYAPPGLEEHRITVREIEAALSGRM</sequence>
<proteinExistence type="predicted"/>
<dbReference type="EMBL" id="JABANM010036833">
    <property type="protein sequence ID" value="KAF4686983.1"/>
    <property type="molecule type" value="Genomic_DNA"/>
</dbReference>
<dbReference type="Proteomes" id="UP000574390">
    <property type="component" value="Unassembled WGS sequence"/>
</dbReference>
<comment type="caution">
    <text evidence="1">The sequence shown here is derived from an EMBL/GenBank/DDBJ whole genome shotgun (WGS) entry which is preliminary data.</text>
</comment>
<reference evidence="1 2" key="1">
    <citation type="submission" date="2020-04" db="EMBL/GenBank/DDBJ databases">
        <title>Perkinsus olseni comparative genomics.</title>
        <authorList>
            <person name="Bogema D.R."/>
        </authorList>
    </citation>
    <scope>NUCLEOTIDE SEQUENCE [LARGE SCALE GENOMIC DNA]</scope>
    <source>
        <strain evidence="1">ATCC PRA-205</strain>
    </source>
</reference>
<accession>A0A7J6NT02</accession>
<organism evidence="1 2">
    <name type="scientific">Perkinsus olseni</name>
    <name type="common">Perkinsus atlanticus</name>
    <dbReference type="NCBI Taxonomy" id="32597"/>
    <lineage>
        <taxon>Eukaryota</taxon>
        <taxon>Sar</taxon>
        <taxon>Alveolata</taxon>
        <taxon>Perkinsozoa</taxon>
        <taxon>Perkinsea</taxon>
        <taxon>Perkinsida</taxon>
        <taxon>Perkinsidae</taxon>
        <taxon>Perkinsus</taxon>
    </lineage>
</organism>
<dbReference type="AlphaFoldDB" id="A0A7J6NT02"/>